<dbReference type="EMBL" id="LGIA01000123">
    <property type="protein sequence ID" value="KOH45501.1"/>
    <property type="molecule type" value="Genomic_DNA"/>
</dbReference>
<dbReference type="Proteomes" id="UP000036958">
    <property type="component" value="Unassembled WGS sequence"/>
</dbReference>
<dbReference type="PATRIC" id="fig|1409788.3.peg.1746"/>
<proteinExistence type="predicted"/>
<dbReference type="Gene3D" id="3.40.50.300">
    <property type="entry name" value="P-loop containing nucleotide triphosphate hydrolases"/>
    <property type="match status" value="1"/>
</dbReference>
<comment type="caution">
    <text evidence="1">The sequence shown here is derived from an EMBL/GenBank/DDBJ whole genome shotgun (WGS) entry which is preliminary data.</text>
</comment>
<name>A0A0L8VAL4_9BACT</name>
<organism evidence="1 2">
    <name type="scientific">Sunxiuqinia dokdonensis</name>
    <dbReference type="NCBI Taxonomy" id="1409788"/>
    <lineage>
        <taxon>Bacteria</taxon>
        <taxon>Pseudomonadati</taxon>
        <taxon>Bacteroidota</taxon>
        <taxon>Bacteroidia</taxon>
        <taxon>Marinilabiliales</taxon>
        <taxon>Prolixibacteraceae</taxon>
        <taxon>Sunxiuqinia</taxon>
    </lineage>
</organism>
<evidence type="ECO:0000313" key="2">
    <source>
        <dbReference type="Proteomes" id="UP000036958"/>
    </source>
</evidence>
<evidence type="ECO:0008006" key="3">
    <source>
        <dbReference type="Google" id="ProtNLM"/>
    </source>
</evidence>
<accession>A0A0L8VAL4</accession>
<gene>
    <name evidence="1" type="ORF">NC99_16840</name>
</gene>
<dbReference type="InterPro" id="IPR027417">
    <property type="entry name" value="P-loop_NTPase"/>
</dbReference>
<sequence>MTSELFPGKPLPGNGCQTAIKITTMKDHSIKSAQAGSVSQPTRIIRSPYEQIAELQGGVFNFNFQRSVLWMEEKGKMLFGENFAIDPGDLQLIYKLLVYAIGDKENAERHGLSLRKGLLISGPIGCGKSALSRLISYFCPREKQFLVKPTREISFEFEKDGYSVINHYSKGSYFRIGGMPVPKVYCFDDLGLEQTPKHFGNECNVMAEILLARYDLFVSKRMLTHLTTNLSASELESFYGNRIRSRMREMFNLVAFDKDAKDKRS</sequence>
<dbReference type="STRING" id="1409788.NC99_16840"/>
<evidence type="ECO:0000313" key="1">
    <source>
        <dbReference type="EMBL" id="KOH45501.1"/>
    </source>
</evidence>
<reference evidence="2" key="1">
    <citation type="submission" date="2015-07" db="EMBL/GenBank/DDBJ databases">
        <title>Genome sequencing of Sunxiuqinia dokdonensis strain SK.</title>
        <authorList>
            <person name="Ahn S."/>
            <person name="Kim B.-C."/>
        </authorList>
    </citation>
    <scope>NUCLEOTIDE SEQUENCE [LARGE SCALE GENOMIC DNA]</scope>
    <source>
        <strain evidence="2">SK</strain>
    </source>
</reference>
<protein>
    <recommendedName>
        <fullName evidence="3">ATPase</fullName>
    </recommendedName>
</protein>
<keyword evidence="2" id="KW-1185">Reference proteome</keyword>
<dbReference type="SUPFAM" id="SSF52540">
    <property type="entry name" value="P-loop containing nucleoside triphosphate hydrolases"/>
    <property type="match status" value="1"/>
</dbReference>
<dbReference type="AlphaFoldDB" id="A0A0L8VAL4"/>